<keyword evidence="4 10" id="KW-1003">Cell membrane</keyword>
<keyword evidence="5 10" id="KW-0812">Transmembrane</keyword>
<keyword evidence="12" id="KW-1185">Reference proteome</keyword>
<dbReference type="GO" id="GO:0043952">
    <property type="term" value="P:protein transport by the Sec complex"/>
    <property type="evidence" value="ECO:0007669"/>
    <property type="project" value="TreeGrafter"/>
</dbReference>
<sequence>MNAFEIVGGIVLAITCIIIVLVVMMQESKSDGMSAVSGADSAINYGKNRAKTKEMLLNKVTKVAAVIFFAISLAVCIISVYVK</sequence>
<protein>
    <recommendedName>
        <fullName evidence="10">Protein-export membrane protein SecG</fullName>
    </recommendedName>
</protein>
<dbReference type="GO" id="GO:0009306">
    <property type="term" value="P:protein secretion"/>
    <property type="evidence" value="ECO:0007669"/>
    <property type="project" value="UniProtKB-UniRule"/>
</dbReference>
<comment type="similarity">
    <text evidence="2 10">Belongs to the SecG family.</text>
</comment>
<proteinExistence type="inferred from homology"/>
<name>A0A1H8AR07_9FIRM</name>
<dbReference type="PRINTS" id="PR01651">
    <property type="entry name" value="SECGEXPORT"/>
</dbReference>
<dbReference type="InterPro" id="IPR004692">
    <property type="entry name" value="SecG"/>
</dbReference>
<dbReference type="PANTHER" id="PTHR34182:SF1">
    <property type="entry name" value="PROTEIN-EXPORT MEMBRANE PROTEIN SECG"/>
    <property type="match status" value="1"/>
</dbReference>
<feature type="transmembrane region" description="Helical" evidence="10">
    <location>
        <begin position="63"/>
        <end position="82"/>
    </location>
</feature>
<dbReference type="Proteomes" id="UP000199158">
    <property type="component" value="Unassembled WGS sequence"/>
</dbReference>
<keyword evidence="9 10" id="KW-0472">Membrane</keyword>
<dbReference type="RefSeq" id="WP_092753175.1">
    <property type="nucleotide sequence ID" value="NZ_FOCG01000001.1"/>
</dbReference>
<evidence type="ECO:0000256" key="10">
    <source>
        <dbReference type="RuleBase" id="RU365087"/>
    </source>
</evidence>
<dbReference type="GO" id="GO:0015450">
    <property type="term" value="F:protein-transporting ATPase activity"/>
    <property type="evidence" value="ECO:0007669"/>
    <property type="project" value="UniProtKB-UniRule"/>
</dbReference>
<comment type="subcellular location">
    <subcellularLocation>
        <location evidence="1 10">Cell membrane</location>
        <topology evidence="1 10">Multi-pass membrane protein</topology>
    </subcellularLocation>
</comment>
<keyword evidence="8 10" id="KW-0811">Translocation</keyword>
<evidence type="ECO:0000256" key="4">
    <source>
        <dbReference type="ARBA" id="ARBA00022475"/>
    </source>
</evidence>
<dbReference type="NCBIfam" id="TIGR00810">
    <property type="entry name" value="secG"/>
    <property type="match status" value="1"/>
</dbReference>
<evidence type="ECO:0000256" key="7">
    <source>
        <dbReference type="ARBA" id="ARBA00022989"/>
    </source>
</evidence>
<keyword evidence="6 10" id="KW-0653">Protein transport</keyword>
<dbReference type="AlphaFoldDB" id="A0A1H8AR07"/>
<evidence type="ECO:0000256" key="5">
    <source>
        <dbReference type="ARBA" id="ARBA00022692"/>
    </source>
</evidence>
<keyword evidence="3 10" id="KW-0813">Transport</keyword>
<evidence type="ECO:0000256" key="8">
    <source>
        <dbReference type="ARBA" id="ARBA00023010"/>
    </source>
</evidence>
<evidence type="ECO:0000256" key="9">
    <source>
        <dbReference type="ARBA" id="ARBA00023136"/>
    </source>
</evidence>
<reference evidence="11 12" key="1">
    <citation type="submission" date="2016-10" db="EMBL/GenBank/DDBJ databases">
        <authorList>
            <person name="de Groot N.N."/>
        </authorList>
    </citation>
    <scope>NUCLEOTIDE SEQUENCE [LARGE SCALE GENOMIC DNA]</scope>
    <source>
        <strain evidence="11 12">CGMCC 1.5070</strain>
    </source>
</reference>
<evidence type="ECO:0000313" key="11">
    <source>
        <dbReference type="EMBL" id="SEM73170.1"/>
    </source>
</evidence>
<dbReference type="STRING" id="474960.SAMN05216180_1496"/>
<dbReference type="GO" id="GO:0065002">
    <property type="term" value="P:intracellular protein transmembrane transport"/>
    <property type="evidence" value="ECO:0007669"/>
    <property type="project" value="TreeGrafter"/>
</dbReference>
<evidence type="ECO:0000256" key="6">
    <source>
        <dbReference type="ARBA" id="ARBA00022927"/>
    </source>
</evidence>
<evidence type="ECO:0000313" key="12">
    <source>
        <dbReference type="Proteomes" id="UP000199158"/>
    </source>
</evidence>
<evidence type="ECO:0000256" key="2">
    <source>
        <dbReference type="ARBA" id="ARBA00008445"/>
    </source>
</evidence>
<dbReference type="EMBL" id="FOCG01000001">
    <property type="protein sequence ID" value="SEM73170.1"/>
    <property type="molecule type" value="Genomic_DNA"/>
</dbReference>
<dbReference type="GO" id="GO:0005886">
    <property type="term" value="C:plasma membrane"/>
    <property type="evidence" value="ECO:0007669"/>
    <property type="project" value="UniProtKB-SubCell"/>
</dbReference>
<keyword evidence="7 10" id="KW-1133">Transmembrane helix</keyword>
<evidence type="ECO:0000256" key="3">
    <source>
        <dbReference type="ARBA" id="ARBA00022448"/>
    </source>
</evidence>
<organism evidence="11 12">
    <name type="scientific">Hydrogenoanaerobacterium saccharovorans</name>
    <dbReference type="NCBI Taxonomy" id="474960"/>
    <lineage>
        <taxon>Bacteria</taxon>
        <taxon>Bacillati</taxon>
        <taxon>Bacillota</taxon>
        <taxon>Clostridia</taxon>
        <taxon>Eubacteriales</taxon>
        <taxon>Oscillospiraceae</taxon>
        <taxon>Hydrogenoanaerobacterium</taxon>
    </lineage>
</organism>
<comment type="function">
    <text evidence="10">Involved in protein export. Participates in an early event of protein translocation.</text>
</comment>
<gene>
    <name evidence="11" type="ORF">SAMN05216180_1496</name>
</gene>
<feature type="transmembrane region" description="Helical" evidence="10">
    <location>
        <begin position="6"/>
        <end position="24"/>
    </location>
</feature>
<dbReference type="PANTHER" id="PTHR34182">
    <property type="entry name" value="PROTEIN-EXPORT MEMBRANE PROTEIN SECG"/>
    <property type="match status" value="1"/>
</dbReference>
<evidence type="ECO:0000256" key="1">
    <source>
        <dbReference type="ARBA" id="ARBA00004651"/>
    </source>
</evidence>
<dbReference type="Pfam" id="PF03840">
    <property type="entry name" value="SecG"/>
    <property type="match status" value="1"/>
</dbReference>
<accession>A0A1H8AR07</accession>